<accession>A0ACC0G3W5</accession>
<dbReference type="Proteomes" id="UP001060215">
    <property type="component" value="Chromosome 12"/>
</dbReference>
<name>A0ACC0G3W5_9ERIC</name>
<evidence type="ECO:0000313" key="1">
    <source>
        <dbReference type="EMBL" id="KAI7995604.1"/>
    </source>
</evidence>
<dbReference type="EMBL" id="CM045769">
    <property type="protein sequence ID" value="KAI7995604.1"/>
    <property type="molecule type" value="Genomic_DNA"/>
</dbReference>
<protein>
    <submittedName>
        <fullName evidence="1">Pectinesterase inhibitor</fullName>
    </submittedName>
</protein>
<sequence length="179" mass="20755">MASSFGSYSILVSIVFMFMLISPSFAEKHTSKLNKICPHSDDIDHRWCMKLMNSDSRTAHADTRGLIEVAIDLAYSKARDIFKDLDSHYVEWKGGAWNDRLTPCYKNYRDAMKDLEQAKKLFYNGDYKRIVVQVNHAIEQVRGCKSKFYSSASYTSDLRVWNHEFRILCDVVKVLSKSF</sequence>
<keyword evidence="2" id="KW-1185">Reference proteome</keyword>
<comment type="caution">
    <text evidence="1">The sequence shown here is derived from an EMBL/GenBank/DDBJ whole genome shotgun (WGS) entry which is preliminary data.</text>
</comment>
<reference evidence="1 2" key="1">
    <citation type="journal article" date="2022" name="Plant J.">
        <title>Chromosome-level genome of Camellia lanceoleosa provides a valuable resource for understanding genome evolution and self-incompatibility.</title>
        <authorList>
            <person name="Gong W."/>
            <person name="Xiao S."/>
            <person name="Wang L."/>
            <person name="Liao Z."/>
            <person name="Chang Y."/>
            <person name="Mo W."/>
            <person name="Hu G."/>
            <person name="Li W."/>
            <person name="Zhao G."/>
            <person name="Zhu H."/>
            <person name="Hu X."/>
            <person name="Ji K."/>
            <person name="Xiang X."/>
            <person name="Song Q."/>
            <person name="Yuan D."/>
            <person name="Jin S."/>
            <person name="Zhang L."/>
        </authorList>
    </citation>
    <scope>NUCLEOTIDE SEQUENCE [LARGE SCALE GENOMIC DNA]</scope>
    <source>
        <strain evidence="1">SQ_2022a</strain>
    </source>
</reference>
<proteinExistence type="predicted"/>
<evidence type="ECO:0000313" key="2">
    <source>
        <dbReference type="Proteomes" id="UP001060215"/>
    </source>
</evidence>
<gene>
    <name evidence="1" type="ORF">LOK49_LG11G01958</name>
</gene>
<organism evidence="1 2">
    <name type="scientific">Camellia lanceoleosa</name>
    <dbReference type="NCBI Taxonomy" id="1840588"/>
    <lineage>
        <taxon>Eukaryota</taxon>
        <taxon>Viridiplantae</taxon>
        <taxon>Streptophyta</taxon>
        <taxon>Embryophyta</taxon>
        <taxon>Tracheophyta</taxon>
        <taxon>Spermatophyta</taxon>
        <taxon>Magnoliopsida</taxon>
        <taxon>eudicotyledons</taxon>
        <taxon>Gunneridae</taxon>
        <taxon>Pentapetalae</taxon>
        <taxon>asterids</taxon>
        <taxon>Ericales</taxon>
        <taxon>Theaceae</taxon>
        <taxon>Camellia</taxon>
    </lineage>
</organism>